<dbReference type="RefSeq" id="WP_168056581.1">
    <property type="nucleotide sequence ID" value="NZ_JAAOZT010000011.1"/>
</dbReference>
<keyword evidence="1" id="KW-0378">Hydrolase</keyword>
<reference evidence="1 2" key="1">
    <citation type="submission" date="2020-08" db="EMBL/GenBank/DDBJ databases">
        <title>Genomic Encyclopedia of Type Strains, Phase IV (KMG-IV): sequencing the most valuable type-strain genomes for metagenomic binning, comparative biology and taxonomic classification.</title>
        <authorList>
            <person name="Goeker M."/>
        </authorList>
    </citation>
    <scope>NUCLEOTIDE SEQUENCE [LARGE SCALE GENOMIC DNA]</scope>
    <source>
        <strain evidence="1 2">DSM 23240</strain>
    </source>
</reference>
<gene>
    <name evidence="1" type="ORF">HNR39_003174</name>
</gene>
<dbReference type="EMBL" id="JACHHQ010000006">
    <property type="protein sequence ID" value="MBB5201325.1"/>
    <property type="molecule type" value="Genomic_DNA"/>
</dbReference>
<dbReference type="EC" id="3.1.3.73" evidence="1"/>
<dbReference type="InterPro" id="IPR013078">
    <property type="entry name" value="His_Pase_superF_clade-1"/>
</dbReference>
<dbReference type="GO" id="GO:0043755">
    <property type="term" value="F:alpha-ribazole phosphatase activity"/>
    <property type="evidence" value="ECO:0007669"/>
    <property type="project" value="UniProtKB-EC"/>
</dbReference>
<dbReference type="CDD" id="cd07067">
    <property type="entry name" value="HP_PGM_like"/>
    <property type="match status" value="1"/>
</dbReference>
<organism evidence="1 2">
    <name type="scientific">Glaciimonas immobilis</name>
    <dbReference type="NCBI Taxonomy" id="728004"/>
    <lineage>
        <taxon>Bacteria</taxon>
        <taxon>Pseudomonadati</taxon>
        <taxon>Pseudomonadota</taxon>
        <taxon>Betaproteobacteria</taxon>
        <taxon>Burkholderiales</taxon>
        <taxon>Oxalobacteraceae</taxon>
        <taxon>Glaciimonas</taxon>
    </lineage>
</organism>
<dbReference type="Gene3D" id="3.40.50.1240">
    <property type="entry name" value="Phosphoglycerate mutase-like"/>
    <property type="match status" value="1"/>
</dbReference>
<evidence type="ECO:0000313" key="1">
    <source>
        <dbReference type="EMBL" id="MBB5201325.1"/>
    </source>
</evidence>
<name>A0A840RU19_9BURK</name>
<comment type="caution">
    <text evidence="1">The sequence shown here is derived from an EMBL/GenBank/DDBJ whole genome shotgun (WGS) entry which is preliminary data.</text>
</comment>
<proteinExistence type="predicted"/>
<dbReference type="AlphaFoldDB" id="A0A840RU19"/>
<dbReference type="Pfam" id="PF00300">
    <property type="entry name" value="His_Phos_1"/>
    <property type="match status" value="1"/>
</dbReference>
<sequence length="206" mass="22953">MRLHLVRHPKPSIPGDAGEVCYGSTDLTVSDHENVRVLGLLIQVLPTKAPAILFSSPLQRCAALARQLSEERHWPAPTFDARLAELDFGYWEMQRWSNIPRPEIDAWANAMVDYRPGGGESVTQMAVRVGEFYRDLQQRASERQPQSEEVIVMCHAGTIRLLLACQKICPRPADLFNRTVIVKIAQQAAGTPHAIGYGEVVSLSLE</sequence>
<dbReference type="SMART" id="SM00855">
    <property type="entry name" value="PGAM"/>
    <property type="match status" value="1"/>
</dbReference>
<dbReference type="Proteomes" id="UP000571084">
    <property type="component" value="Unassembled WGS sequence"/>
</dbReference>
<protein>
    <submittedName>
        <fullName evidence="1">Alpha-ribazole phosphatase</fullName>
        <ecNumber evidence="1">3.1.3.73</ecNumber>
    </submittedName>
</protein>
<accession>A0A840RU19</accession>
<keyword evidence="2" id="KW-1185">Reference proteome</keyword>
<dbReference type="InterPro" id="IPR029033">
    <property type="entry name" value="His_PPase_superfam"/>
</dbReference>
<dbReference type="SUPFAM" id="SSF53254">
    <property type="entry name" value="Phosphoglycerate mutase-like"/>
    <property type="match status" value="1"/>
</dbReference>
<evidence type="ECO:0000313" key="2">
    <source>
        <dbReference type="Proteomes" id="UP000571084"/>
    </source>
</evidence>